<dbReference type="SUPFAM" id="SSF53448">
    <property type="entry name" value="Nucleotide-diphospho-sugar transferases"/>
    <property type="match status" value="2"/>
</dbReference>
<gene>
    <name evidence="2" type="ORF">A0123_01951</name>
</gene>
<protein>
    <submittedName>
        <fullName evidence="2">O-antigen biosynthesis protein RfbC</fullName>
    </submittedName>
</protein>
<reference evidence="2 3" key="1">
    <citation type="submission" date="2016-03" db="EMBL/GenBank/DDBJ databases">
        <title>Draft genome sequence of Gluconobacter cerinus strain CECT 9110.</title>
        <authorList>
            <person name="Sainz F."/>
            <person name="Mas A."/>
            <person name="Torija M.J."/>
        </authorList>
    </citation>
    <scope>NUCLEOTIDE SEQUENCE [LARGE SCALE GENOMIC DNA]</scope>
    <source>
        <strain evidence="2 3">CECT 9110</strain>
    </source>
</reference>
<comment type="caution">
    <text evidence="2">The sequence shown here is derived from an EMBL/GenBank/DDBJ whole genome shotgun (WGS) entry which is preliminary data.</text>
</comment>
<evidence type="ECO:0000259" key="1">
    <source>
        <dbReference type="Pfam" id="PF00535"/>
    </source>
</evidence>
<dbReference type="EMBL" id="LUTU01000008">
    <property type="protein sequence ID" value="OAJ67352.1"/>
    <property type="molecule type" value="Genomic_DNA"/>
</dbReference>
<dbReference type="InterPro" id="IPR029044">
    <property type="entry name" value="Nucleotide-diphossugar_trans"/>
</dbReference>
<dbReference type="Pfam" id="PF00535">
    <property type="entry name" value="Glycos_transf_2"/>
    <property type="match status" value="2"/>
</dbReference>
<feature type="domain" description="Glycosyltransferase 2-like" evidence="1">
    <location>
        <begin position="304"/>
        <end position="434"/>
    </location>
</feature>
<dbReference type="Gene3D" id="3.90.550.10">
    <property type="entry name" value="Spore Coat Polysaccharide Biosynthesis Protein SpsA, Chain A"/>
    <property type="match status" value="2"/>
</dbReference>
<dbReference type="PANTHER" id="PTHR43179">
    <property type="entry name" value="RHAMNOSYLTRANSFERASE WBBL"/>
    <property type="match status" value="1"/>
</dbReference>
<dbReference type="InterPro" id="IPR001173">
    <property type="entry name" value="Glyco_trans_2-like"/>
</dbReference>
<dbReference type="PANTHER" id="PTHR43179:SF7">
    <property type="entry name" value="RHAMNOSYLTRANSFERASE WBBL"/>
    <property type="match status" value="1"/>
</dbReference>
<evidence type="ECO:0000313" key="3">
    <source>
        <dbReference type="Proteomes" id="UP000077786"/>
    </source>
</evidence>
<dbReference type="Proteomes" id="UP000077786">
    <property type="component" value="Unassembled WGS sequence"/>
</dbReference>
<dbReference type="CDD" id="cd04186">
    <property type="entry name" value="GT_2_like_c"/>
    <property type="match status" value="1"/>
</dbReference>
<dbReference type="OrthoDB" id="9783791at2"/>
<organism evidence="2 3">
    <name type="scientific">Gluconobacter cerinus</name>
    <dbReference type="NCBI Taxonomy" id="38307"/>
    <lineage>
        <taxon>Bacteria</taxon>
        <taxon>Pseudomonadati</taxon>
        <taxon>Pseudomonadota</taxon>
        <taxon>Alphaproteobacteria</taxon>
        <taxon>Acetobacterales</taxon>
        <taxon>Acetobacteraceae</taxon>
        <taxon>Gluconobacter</taxon>
    </lineage>
</organism>
<dbReference type="GO" id="GO:0016757">
    <property type="term" value="F:glycosyltransferase activity"/>
    <property type="evidence" value="ECO:0007669"/>
    <property type="project" value="UniProtKB-KW"/>
</dbReference>
<dbReference type="PATRIC" id="fig|38307.3.peg.2010"/>
<name>A0A1B6VJG1_9PROT</name>
<proteinExistence type="predicted"/>
<evidence type="ECO:0000313" key="2">
    <source>
        <dbReference type="EMBL" id="OAJ67352.1"/>
    </source>
</evidence>
<sequence>MALKQSLPSTFGPFTGHLDQFENGNARGWALDSRGQGSVLLHVLIDQQEVLQIVCDQERPDVQSALQLQTPKVGFNFSVPEKFMDGKRHEFSIRFPDRSALPLTSPSTPDVPPSAIIHFSEKSLPQYQSYVDGVKQGALRGWILCSDKPGAEQHGRCMISVIVDGVPMAQTRADRYRGDVAAVLGCDPNCGFEIPIPQRLRGSAPHKFQVVTLPDRTELNGSPFITSLADDALETRLVDLLETIDGLHRKLSELRQEVRDLIPRRGYNLGDYNRWAHKYYPLLRARVAKQRQLQGSTRTEPLVSILCPTYRPLKSDFEAALNSVLSQTYSNWELIIVDDDGKCAQTTAVIEQFCKADQRIRAVPLEKNAGISGATNAGMDAAQGDYVVFFDHDDLMVDVAVEVMVHAALETGAKLLYSDEDKIDQAGYFLEPNLKPDFNYRYLLGCNYICHLTMVEAETMRKIGHLKSDYDGAQDHDFVLRATEILSPSEIHHVPEVLYHWRKTPNSTAVNVANKTYAIEAGVRCVHDHLKRRKIKAKVSSIRGLTLYGVEWLTKKAPKVTIIIPFKDQVETTRQCVDALLNKTAYKNFDIILVNNWSVEDETIEFISEIQKHPHVSVLTVEEPFNYSRLNNLAVEQTSADYLMFMNNDVFVEHSNWLHIAIGEALAAPDIGAVGAKLLYPNDTIQHAGVIVGPAGIGAHVHRGDPLTEYGYIGRTMLSHEVTAVTAAAMLVRSDVFHEIGGFDEKELTVAYNDVDLCLKIRDAGYRIIFSAEVVAYHHESLSRGSDDRPEHEARFFHETQTMLARWSDNPLFERDPSYPRYFTVDQQPFFDLVDPETL</sequence>
<dbReference type="AlphaFoldDB" id="A0A1B6VJG1"/>
<accession>A0A1B6VJG1</accession>
<feature type="domain" description="Glycosyltransferase 2-like" evidence="1">
    <location>
        <begin position="561"/>
        <end position="683"/>
    </location>
</feature>